<feature type="coiled-coil region" evidence="1">
    <location>
        <begin position="52"/>
        <end position="79"/>
    </location>
</feature>
<dbReference type="AlphaFoldDB" id="A0AAV4V3P5"/>
<dbReference type="Proteomes" id="UP001054837">
    <property type="component" value="Unassembled WGS sequence"/>
</dbReference>
<evidence type="ECO:0000313" key="3">
    <source>
        <dbReference type="Proteomes" id="UP001054837"/>
    </source>
</evidence>
<gene>
    <name evidence="2" type="ORF">CDAR_29101</name>
</gene>
<evidence type="ECO:0000256" key="1">
    <source>
        <dbReference type="SAM" id="Coils"/>
    </source>
</evidence>
<comment type="caution">
    <text evidence="2">The sequence shown here is derived from an EMBL/GenBank/DDBJ whole genome shotgun (WGS) entry which is preliminary data.</text>
</comment>
<dbReference type="EMBL" id="BPLQ01012356">
    <property type="protein sequence ID" value="GIY64896.1"/>
    <property type="molecule type" value="Genomic_DNA"/>
</dbReference>
<keyword evidence="1" id="KW-0175">Coiled coil</keyword>
<protein>
    <submittedName>
        <fullName evidence="2">Uncharacterized protein</fullName>
    </submittedName>
</protein>
<sequence>MSFLAKGRKKDLVTLAAELGEKIDGDLRILDFRELIVKTIFIAVVEFVKITLDNIIAERSEKESREKAEEQNLANAAEKILRI</sequence>
<evidence type="ECO:0000313" key="2">
    <source>
        <dbReference type="EMBL" id="GIY64896.1"/>
    </source>
</evidence>
<reference evidence="2 3" key="1">
    <citation type="submission" date="2021-06" db="EMBL/GenBank/DDBJ databases">
        <title>Caerostris darwini draft genome.</title>
        <authorList>
            <person name="Kono N."/>
            <person name="Arakawa K."/>
        </authorList>
    </citation>
    <scope>NUCLEOTIDE SEQUENCE [LARGE SCALE GENOMIC DNA]</scope>
</reference>
<name>A0AAV4V3P5_9ARAC</name>
<keyword evidence="3" id="KW-1185">Reference proteome</keyword>
<proteinExistence type="predicted"/>
<organism evidence="2 3">
    <name type="scientific">Caerostris darwini</name>
    <dbReference type="NCBI Taxonomy" id="1538125"/>
    <lineage>
        <taxon>Eukaryota</taxon>
        <taxon>Metazoa</taxon>
        <taxon>Ecdysozoa</taxon>
        <taxon>Arthropoda</taxon>
        <taxon>Chelicerata</taxon>
        <taxon>Arachnida</taxon>
        <taxon>Araneae</taxon>
        <taxon>Araneomorphae</taxon>
        <taxon>Entelegynae</taxon>
        <taxon>Araneoidea</taxon>
        <taxon>Araneidae</taxon>
        <taxon>Caerostris</taxon>
    </lineage>
</organism>
<accession>A0AAV4V3P5</accession>